<keyword evidence="2" id="KW-1185">Reference proteome</keyword>
<gene>
    <name evidence="1" type="ORF">BOTBODRAFT_36770</name>
</gene>
<organism evidence="1 2">
    <name type="scientific">Botryobasidium botryosum (strain FD-172 SS1)</name>
    <dbReference type="NCBI Taxonomy" id="930990"/>
    <lineage>
        <taxon>Eukaryota</taxon>
        <taxon>Fungi</taxon>
        <taxon>Dikarya</taxon>
        <taxon>Basidiomycota</taxon>
        <taxon>Agaricomycotina</taxon>
        <taxon>Agaricomycetes</taxon>
        <taxon>Cantharellales</taxon>
        <taxon>Botryobasidiaceae</taxon>
        <taxon>Botryobasidium</taxon>
    </lineage>
</organism>
<protein>
    <submittedName>
        <fullName evidence="1">Uncharacterized protein</fullName>
    </submittedName>
</protein>
<dbReference type="Proteomes" id="UP000027195">
    <property type="component" value="Unassembled WGS sequence"/>
</dbReference>
<reference evidence="2" key="1">
    <citation type="journal article" date="2014" name="Proc. Natl. Acad. Sci. U.S.A.">
        <title>Extensive sampling of basidiomycete genomes demonstrates inadequacy of the white-rot/brown-rot paradigm for wood decay fungi.</title>
        <authorList>
            <person name="Riley R."/>
            <person name="Salamov A.A."/>
            <person name="Brown D.W."/>
            <person name="Nagy L.G."/>
            <person name="Floudas D."/>
            <person name="Held B.W."/>
            <person name="Levasseur A."/>
            <person name="Lombard V."/>
            <person name="Morin E."/>
            <person name="Otillar R."/>
            <person name="Lindquist E.A."/>
            <person name="Sun H."/>
            <person name="LaButti K.M."/>
            <person name="Schmutz J."/>
            <person name="Jabbour D."/>
            <person name="Luo H."/>
            <person name="Baker S.E."/>
            <person name="Pisabarro A.G."/>
            <person name="Walton J.D."/>
            <person name="Blanchette R.A."/>
            <person name="Henrissat B."/>
            <person name="Martin F."/>
            <person name="Cullen D."/>
            <person name="Hibbett D.S."/>
            <person name="Grigoriev I.V."/>
        </authorList>
    </citation>
    <scope>NUCLEOTIDE SEQUENCE [LARGE SCALE GENOMIC DNA]</scope>
    <source>
        <strain evidence="2">FD-172 SS1</strain>
    </source>
</reference>
<dbReference type="InParanoid" id="A0A067M1Z3"/>
<dbReference type="OrthoDB" id="3253976at2759"/>
<name>A0A067M1Z3_BOTB1</name>
<proteinExistence type="predicted"/>
<dbReference type="AlphaFoldDB" id="A0A067M1Z3"/>
<dbReference type="HOGENOM" id="CLU_078038_1_0_1"/>
<dbReference type="EMBL" id="KL198074">
    <property type="protein sequence ID" value="KDQ09778.1"/>
    <property type="molecule type" value="Genomic_DNA"/>
</dbReference>
<sequence length="182" mass="19675">MMGYDDGARRFLLSNCEIPITINCDNRQSAIAQIALMDESGIILLIVQINNPHTNAGAAETRAIASAVAAAQNNSKIRGEPGLPALSEMTIPCIGIIGTQPYFYKVPVMDMLSRCIAAGTGIPTQVLKCPVITGSWSISEGMENAEFRFKALQYYESFKKSAEQCWSDMLGRGQQPAALQLA</sequence>
<accession>A0A067M1Z3</accession>
<evidence type="ECO:0000313" key="2">
    <source>
        <dbReference type="Proteomes" id="UP000027195"/>
    </source>
</evidence>
<evidence type="ECO:0000313" key="1">
    <source>
        <dbReference type="EMBL" id="KDQ09778.1"/>
    </source>
</evidence>